<feature type="compositionally biased region" description="Basic and acidic residues" evidence="1">
    <location>
        <begin position="1"/>
        <end position="18"/>
    </location>
</feature>
<gene>
    <name evidence="2" type="ORF">N7452_008484</name>
</gene>
<name>A0A9W9Q6L0_PENBR</name>
<feature type="compositionally biased region" description="Acidic residues" evidence="1">
    <location>
        <begin position="412"/>
        <end position="422"/>
    </location>
</feature>
<reference evidence="2" key="1">
    <citation type="submission" date="2022-12" db="EMBL/GenBank/DDBJ databases">
        <authorList>
            <person name="Petersen C."/>
        </authorList>
    </citation>
    <scope>NUCLEOTIDE SEQUENCE</scope>
    <source>
        <strain evidence="2">IBT 35673</strain>
    </source>
</reference>
<evidence type="ECO:0000313" key="3">
    <source>
        <dbReference type="Proteomes" id="UP001147695"/>
    </source>
</evidence>
<organism evidence="2 3">
    <name type="scientific">Penicillium brevicompactum</name>
    <dbReference type="NCBI Taxonomy" id="5074"/>
    <lineage>
        <taxon>Eukaryota</taxon>
        <taxon>Fungi</taxon>
        <taxon>Dikarya</taxon>
        <taxon>Ascomycota</taxon>
        <taxon>Pezizomycotina</taxon>
        <taxon>Eurotiomycetes</taxon>
        <taxon>Eurotiomycetidae</taxon>
        <taxon>Eurotiales</taxon>
        <taxon>Aspergillaceae</taxon>
        <taxon>Penicillium</taxon>
    </lineage>
</organism>
<evidence type="ECO:0000313" key="2">
    <source>
        <dbReference type="EMBL" id="KAJ5328094.1"/>
    </source>
</evidence>
<feature type="region of interest" description="Disordered" evidence="1">
    <location>
        <begin position="1"/>
        <end position="178"/>
    </location>
</feature>
<feature type="compositionally biased region" description="Polar residues" evidence="1">
    <location>
        <begin position="374"/>
        <end position="383"/>
    </location>
</feature>
<feature type="compositionally biased region" description="Polar residues" evidence="1">
    <location>
        <begin position="55"/>
        <end position="74"/>
    </location>
</feature>
<feature type="compositionally biased region" description="Low complexity" evidence="1">
    <location>
        <begin position="584"/>
        <end position="593"/>
    </location>
</feature>
<feature type="compositionally biased region" description="Polar residues" evidence="1">
    <location>
        <begin position="302"/>
        <end position="335"/>
    </location>
</feature>
<accession>A0A9W9Q6L0</accession>
<proteinExistence type="predicted"/>
<comment type="caution">
    <text evidence="2">The sequence shown here is derived from an EMBL/GenBank/DDBJ whole genome shotgun (WGS) entry which is preliminary data.</text>
</comment>
<sequence length="642" mass="71549">MKEPQGARNTEHRQDQFHTPRRPNQQLPATARVTENNRSPEPTLASNRKRASVPRAQSTLTQIDFVTQPTASNDEQLEYIHEQGRGNTHTTETSRANDGTDRDSNYLPPPPTRPTRMTKMKAKDQEYGSSERPPKRRNSAFGDQDTDRGHRPRKSETPRPTGRSRGIRKSLEKSTTKRDKTLTQMDFVRRYITIADDDDDVNMGYIQPTPHKNNVKSERKTPLPSLSNLQHAKSTTPTKRNRRAFEEELDLSTGDPIPQPMNSHGTESQAQRTPKAPVTPQKSRMREIPSSQTPESPGIAIITSSQFRSATRSPSKTKPSKPTETSVQSIKQESQQNRRAEEDLQDFENIPLVWGTTTHLPDMPDYLNMPPPNNTEHFSSSAPQPDVDSQELPGVTNQISRNKRERTVVYETDADSDYDEPEESHSRSSVTPSPKKPHQVIHEQAGSHATQTENASPKDDSPDLPLPAAPSSPNWGDAPPSEPPMSDASVCYQRMHAATQFPHEPIPALNTQRMAELFPSEGNTQIPCPGPSKPVQNQTGPFSQSQSQSQGAKDPTEMVPESSPVRENENEADDTTFQRPKAPQSVVQVESSQAVDRDGQWRGQVLSRSQVLTSSVMESIPMPNFWTGSQDSVGEPYSLPEG</sequence>
<feature type="region of interest" description="Disordered" evidence="1">
    <location>
        <begin position="204"/>
        <end position="604"/>
    </location>
</feature>
<protein>
    <submittedName>
        <fullName evidence="2">Uncharacterized protein</fullName>
    </submittedName>
</protein>
<evidence type="ECO:0000256" key="1">
    <source>
        <dbReference type="SAM" id="MobiDB-lite"/>
    </source>
</evidence>
<dbReference type="EMBL" id="JAPZBQ010000005">
    <property type="protein sequence ID" value="KAJ5328094.1"/>
    <property type="molecule type" value="Genomic_DNA"/>
</dbReference>
<feature type="compositionally biased region" description="Polar residues" evidence="1">
    <location>
        <begin position="260"/>
        <end position="272"/>
    </location>
</feature>
<feature type="compositionally biased region" description="Polar residues" evidence="1">
    <location>
        <begin position="22"/>
        <end position="46"/>
    </location>
</feature>
<feature type="compositionally biased region" description="Polar residues" evidence="1">
    <location>
        <begin position="224"/>
        <end position="238"/>
    </location>
</feature>
<dbReference type="AlphaFoldDB" id="A0A9W9Q6L0"/>
<feature type="compositionally biased region" description="Polar residues" evidence="1">
    <location>
        <begin position="85"/>
        <end position="97"/>
    </location>
</feature>
<feature type="compositionally biased region" description="Basic and acidic residues" evidence="1">
    <location>
        <begin position="145"/>
        <end position="157"/>
    </location>
</feature>
<feature type="compositionally biased region" description="Basic and acidic residues" evidence="1">
    <location>
        <begin position="169"/>
        <end position="178"/>
    </location>
</feature>
<feature type="region of interest" description="Disordered" evidence="1">
    <location>
        <begin position="621"/>
        <end position="642"/>
    </location>
</feature>
<reference evidence="2" key="2">
    <citation type="journal article" date="2023" name="IMA Fungus">
        <title>Comparative genomic study of the Penicillium genus elucidates a diverse pangenome and 15 lateral gene transfer events.</title>
        <authorList>
            <person name="Petersen C."/>
            <person name="Sorensen T."/>
            <person name="Nielsen M.R."/>
            <person name="Sondergaard T.E."/>
            <person name="Sorensen J.L."/>
            <person name="Fitzpatrick D.A."/>
            <person name="Frisvad J.C."/>
            <person name="Nielsen K.L."/>
        </authorList>
    </citation>
    <scope>NUCLEOTIDE SEQUENCE</scope>
    <source>
        <strain evidence="2">IBT 35673</strain>
    </source>
</reference>
<dbReference type="Proteomes" id="UP001147695">
    <property type="component" value="Unassembled WGS sequence"/>
</dbReference>